<dbReference type="Proteomes" id="UP000242188">
    <property type="component" value="Unassembled WGS sequence"/>
</dbReference>
<proteinExistence type="predicted"/>
<evidence type="ECO:0000256" key="7">
    <source>
        <dbReference type="ARBA" id="ARBA00022833"/>
    </source>
</evidence>
<dbReference type="AlphaFoldDB" id="A0A210QN04"/>
<dbReference type="GO" id="GO:0008270">
    <property type="term" value="F:zinc ion binding"/>
    <property type="evidence" value="ECO:0007669"/>
    <property type="project" value="UniProtKB-KW"/>
</dbReference>
<comment type="caution">
    <text evidence="9">The sequence shown here is derived from an EMBL/GenBank/DDBJ whole genome shotgun (WGS) entry which is preliminary data.</text>
</comment>
<evidence type="ECO:0000256" key="4">
    <source>
        <dbReference type="ARBA" id="ARBA00022723"/>
    </source>
</evidence>
<evidence type="ECO:0000256" key="6">
    <source>
        <dbReference type="ARBA" id="ARBA00022786"/>
    </source>
</evidence>
<dbReference type="OrthoDB" id="419317at2759"/>
<accession>A0A210QN04</accession>
<evidence type="ECO:0000256" key="3">
    <source>
        <dbReference type="ARBA" id="ARBA00012251"/>
    </source>
</evidence>
<keyword evidence="4" id="KW-0479">Metal-binding</keyword>
<keyword evidence="5" id="KW-0863">Zinc-finger</keyword>
<keyword evidence="7" id="KW-0862">Zinc</keyword>
<evidence type="ECO:0000256" key="2">
    <source>
        <dbReference type="ARBA" id="ARBA00004906"/>
    </source>
</evidence>
<dbReference type="EMBL" id="NEDP02002762">
    <property type="protein sequence ID" value="OWF50095.1"/>
    <property type="molecule type" value="Genomic_DNA"/>
</dbReference>
<organism evidence="9 10">
    <name type="scientific">Mizuhopecten yessoensis</name>
    <name type="common">Japanese scallop</name>
    <name type="synonym">Patinopecten yessoensis</name>
    <dbReference type="NCBI Taxonomy" id="6573"/>
    <lineage>
        <taxon>Eukaryota</taxon>
        <taxon>Metazoa</taxon>
        <taxon>Spiralia</taxon>
        <taxon>Lophotrochozoa</taxon>
        <taxon>Mollusca</taxon>
        <taxon>Bivalvia</taxon>
        <taxon>Autobranchia</taxon>
        <taxon>Pteriomorphia</taxon>
        <taxon>Pectinida</taxon>
        <taxon>Pectinoidea</taxon>
        <taxon>Pectinidae</taxon>
        <taxon>Mizuhopecten</taxon>
    </lineage>
</organism>
<keyword evidence="10" id="KW-1185">Reference proteome</keyword>
<comment type="pathway">
    <text evidence="2">Protein modification; protein ubiquitination.</text>
</comment>
<dbReference type="InterPro" id="IPR002867">
    <property type="entry name" value="IBR_dom"/>
</dbReference>
<protein>
    <recommendedName>
        <fullName evidence="3">RBR-type E3 ubiquitin transferase</fullName>
        <ecNumber evidence="3">2.3.2.31</ecNumber>
    </recommendedName>
</protein>
<dbReference type="STRING" id="6573.A0A210QN04"/>
<reference evidence="9 10" key="1">
    <citation type="journal article" date="2017" name="Nat. Ecol. Evol.">
        <title>Scallop genome provides insights into evolution of bilaterian karyotype and development.</title>
        <authorList>
            <person name="Wang S."/>
            <person name="Zhang J."/>
            <person name="Jiao W."/>
            <person name="Li J."/>
            <person name="Xun X."/>
            <person name="Sun Y."/>
            <person name="Guo X."/>
            <person name="Huan P."/>
            <person name="Dong B."/>
            <person name="Zhang L."/>
            <person name="Hu X."/>
            <person name="Sun X."/>
            <person name="Wang J."/>
            <person name="Zhao C."/>
            <person name="Wang Y."/>
            <person name="Wang D."/>
            <person name="Huang X."/>
            <person name="Wang R."/>
            <person name="Lv J."/>
            <person name="Li Y."/>
            <person name="Zhang Z."/>
            <person name="Liu B."/>
            <person name="Lu W."/>
            <person name="Hui Y."/>
            <person name="Liang J."/>
            <person name="Zhou Z."/>
            <person name="Hou R."/>
            <person name="Li X."/>
            <person name="Liu Y."/>
            <person name="Li H."/>
            <person name="Ning X."/>
            <person name="Lin Y."/>
            <person name="Zhao L."/>
            <person name="Xing Q."/>
            <person name="Dou J."/>
            <person name="Li Y."/>
            <person name="Mao J."/>
            <person name="Guo H."/>
            <person name="Dou H."/>
            <person name="Li T."/>
            <person name="Mu C."/>
            <person name="Jiang W."/>
            <person name="Fu Q."/>
            <person name="Fu X."/>
            <person name="Miao Y."/>
            <person name="Liu J."/>
            <person name="Yu Q."/>
            <person name="Li R."/>
            <person name="Liao H."/>
            <person name="Li X."/>
            <person name="Kong Y."/>
            <person name="Jiang Z."/>
            <person name="Chourrout D."/>
            <person name="Li R."/>
            <person name="Bao Z."/>
        </authorList>
    </citation>
    <scope>NUCLEOTIDE SEQUENCE [LARGE SCALE GENOMIC DNA]</scope>
    <source>
        <strain evidence="9 10">PY_sf001</strain>
    </source>
</reference>
<name>A0A210QN04_MIZYE</name>
<evidence type="ECO:0000256" key="1">
    <source>
        <dbReference type="ARBA" id="ARBA00001798"/>
    </source>
</evidence>
<gene>
    <name evidence="9" type="ORF">KP79_PYT14056</name>
</gene>
<dbReference type="Gene3D" id="1.20.120.1750">
    <property type="match status" value="1"/>
</dbReference>
<sequence>MKITIVHPDSEESHIRLSERKKNTMSALFKRLPPGTVIKRLGRTVDVAKECLISKVFTDDDVIEAVYTLVRMRRLWNGVKRSTQPCMITLDAVEKRAEMPCGHAITPQALYDYCWYELEKGNSAITCPYITNIKGDQCGCEWNERTITLSAVLSVEEKSLFQTKLHINTLKQQEIESTNVYPDDVIISLLHDSPKTYMEILKLRACPKCWSIIEHMGGCLSMTCQYQSCGFRFCFRCLGKYEHSYNHGTCPLAPFQFSSDC</sequence>
<feature type="domain" description="IBR" evidence="8">
    <location>
        <begin position="187"/>
        <end position="250"/>
    </location>
</feature>
<evidence type="ECO:0000313" key="10">
    <source>
        <dbReference type="Proteomes" id="UP000242188"/>
    </source>
</evidence>
<evidence type="ECO:0000313" key="9">
    <source>
        <dbReference type="EMBL" id="OWF50095.1"/>
    </source>
</evidence>
<dbReference type="GO" id="GO:0061630">
    <property type="term" value="F:ubiquitin protein ligase activity"/>
    <property type="evidence" value="ECO:0007669"/>
    <property type="project" value="UniProtKB-EC"/>
</dbReference>
<comment type="catalytic activity">
    <reaction evidence="1">
        <text>[E2 ubiquitin-conjugating enzyme]-S-ubiquitinyl-L-cysteine + [acceptor protein]-L-lysine = [E2 ubiquitin-conjugating enzyme]-L-cysteine + [acceptor protein]-N(6)-ubiquitinyl-L-lysine.</text>
        <dbReference type="EC" id="2.3.2.31"/>
    </reaction>
</comment>
<dbReference type="SUPFAM" id="SSF57850">
    <property type="entry name" value="RING/U-box"/>
    <property type="match status" value="1"/>
</dbReference>
<dbReference type="EC" id="2.3.2.31" evidence="3"/>
<dbReference type="Pfam" id="PF22605">
    <property type="entry name" value="IBR_2"/>
    <property type="match status" value="1"/>
</dbReference>
<dbReference type="SMART" id="SM00647">
    <property type="entry name" value="IBR"/>
    <property type="match status" value="1"/>
</dbReference>
<evidence type="ECO:0000256" key="5">
    <source>
        <dbReference type="ARBA" id="ARBA00022771"/>
    </source>
</evidence>
<evidence type="ECO:0000259" key="8">
    <source>
        <dbReference type="SMART" id="SM00647"/>
    </source>
</evidence>
<keyword evidence="6" id="KW-0833">Ubl conjugation pathway</keyword>
<dbReference type="InterPro" id="IPR054694">
    <property type="entry name" value="Parkin-like_IBR"/>
</dbReference>